<organism evidence="4 5">
    <name type="scientific">Marivirga aurantiaca</name>
    <dbReference type="NCBI Taxonomy" id="2802615"/>
    <lineage>
        <taxon>Bacteria</taxon>
        <taxon>Pseudomonadati</taxon>
        <taxon>Bacteroidota</taxon>
        <taxon>Cytophagia</taxon>
        <taxon>Cytophagales</taxon>
        <taxon>Marivirgaceae</taxon>
        <taxon>Marivirga</taxon>
    </lineage>
</organism>
<keyword evidence="2" id="KW-0560">Oxidoreductase</keyword>
<accession>A0A934WXI7</accession>
<dbReference type="PANTHER" id="PTHR30466">
    <property type="entry name" value="FLAVIN REDUCTASE"/>
    <property type="match status" value="1"/>
</dbReference>
<comment type="similarity">
    <text evidence="1">Belongs to the non-flavoprotein flavin reductase family.</text>
</comment>
<evidence type="ECO:0000259" key="3">
    <source>
        <dbReference type="SMART" id="SM00903"/>
    </source>
</evidence>
<proteinExistence type="inferred from homology"/>
<evidence type="ECO:0000256" key="1">
    <source>
        <dbReference type="ARBA" id="ARBA00008898"/>
    </source>
</evidence>
<dbReference type="InterPro" id="IPR050268">
    <property type="entry name" value="NADH-dep_flavin_reductase"/>
</dbReference>
<dbReference type="PANTHER" id="PTHR30466:SF11">
    <property type="entry name" value="FLAVIN-DEPENDENT MONOOXYGENASE, REDUCTASE SUBUNIT HSAB"/>
    <property type="match status" value="1"/>
</dbReference>
<dbReference type="SMART" id="SM00903">
    <property type="entry name" value="Flavin_Reduct"/>
    <property type="match status" value="1"/>
</dbReference>
<keyword evidence="5" id="KW-1185">Reference proteome</keyword>
<dbReference type="Pfam" id="PF01613">
    <property type="entry name" value="Flavin_Reduct"/>
    <property type="match status" value="1"/>
</dbReference>
<dbReference type="GO" id="GO:0042602">
    <property type="term" value="F:riboflavin reductase (NADPH) activity"/>
    <property type="evidence" value="ECO:0007669"/>
    <property type="project" value="TreeGrafter"/>
</dbReference>
<reference evidence="4" key="1">
    <citation type="submission" date="2021-01" db="EMBL/GenBank/DDBJ databases">
        <title>Marivirga aurantiaca sp. nov., isolated from intertidal surface sediments.</title>
        <authorList>
            <person name="Zhang M."/>
        </authorList>
    </citation>
    <scope>NUCLEOTIDE SEQUENCE</scope>
    <source>
        <strain evidence="4">S37H4</strain>
    </source>
</reference>
<dbReference type="EMBL" id="JAEQBW010000002">
    <property type="protein sequence ID" value="MBK6264968.1"/>
    <property type="molecule type" value="Genomic_DNA"/>
</dbReference>
<evidence type="ECO:0000313" key="5">
    <source>
        <dbReference type="Proteomes" id="UP000611723"/>
    </source>
</evidence>
<dbReference type="SUPFAM" id="SSF50475">
    <property type="entry name" value="FMN-binding split barrel"/>
    <property type="match status" value="1"/>
</dbReference>
<feature type="domain" description="Flavin reductase like" evidence="3">
    <location>
        <begin position="15"/>
        <end position="162"/>
    </location>
</feature>
<protein>
    <submittedName>
        <fullName evidence="4">Flavin reductase</fullName>
    </submittedName>
</protein>
<dbReference type="InterPro" id="IPR012349">
    <property type="entry name" value="Split_barrel_FMN-bd"/>
</dbReference>
<sequence>MNREIKKTSTMTQALKKISYGFYIVSSKNNEDIAAATVSWVSQVSFDPPLVMAAIKNDGELVNVIAESGVLAINVIGKAEKPLIPEFSKDTEVEGNKINGSLFEEGVTGAPLLTRLPAFVEGKVVEAINKGDHTIFIAEVVNSGVRNPDAEPLMEWETEYHYGG</sequence>
<evidence type="ECO:0000313" key="4">
    <source>
        <dbReference type="EMBL" id="MBK6264968.1"/>
    </source>
</evidence>
<dbReference type="InterPro" id="IPR002563">
    <property type="entry name" value="Flavin_Rdtase-like_dom"/>
</dbReference>
<evidence type="ECO:0000256" key="2">
    <source>
        <dbReference type="ARBA" id="ARBA00023002"/>
    </source>
</evidence>
<dbReference type="AlphaFoldDB" id="A0A934WXI7"/>
<dbReference type="Proteomes" id="UP000611723">
    <property type="component" value="Unassembled WGS sequence"/>
</dbReference>
<dbReference type="GO" id="GO:0010181">
    <property type="term" value="F:FMN binding"/>
    <property type="evidence" value="ECO:0007669"/>
    <property type="project" value="InterPro"/>
</dbReference>
<name>A0A934WXI7_9BACT</name>
<gene>
    <name evidence="4" type="ORF">JKA74_07960</name>
</gene>
<comment type="caution">
    <text evidence="4">The sequence shown here is derived from an EMBL/GenBank/DDBJ whole genome shotgun (WGS) entry which is preliminary data.</text>
</comment>
<dbReference type="Gene3D" id="2.30.110.10">
    <property type="entry name" value="Electron Transport, Fmn-binding Protein, Chain A"/>
    <property type="match status" value="1"/>
</dbReference>